<dbReference type="OrthoDB" id="5979581at2759"/>
<evidence type="ECO:0000256" key="1">
    <source>
        <dbReference type="SAM" id="MobiDB-lite"/>
    </source>
</evidence>
<dbReference type="GO" id="GO:0005634">
    <property type="term" value="C:nucleus"/>
    <property type="evidence" value="ECO:0007669"/>
    <property type="project" value="TreeGrafter"/>
</dbReference>
<dbReference type="Proteomes" id="UP000664169">
    <property type="component" value="Unassembled WGS sequence"/>
</dbReference>
<feature type="domain" description="Protein kinase" evidence="2">
    <location>
        <begin position="554"/>
        <end position="860"/>
    </location>
</feature>
<dbReference type="InterPro" id="IPR001245">
    <property type="entry name" value="Ser-Thr/Tyr_kinase_cat_dom"/>
</dbReference>
<name>A0A8H3IGT6_9LECA</name>
<dbReference type="GO" id="GO:0005737">
    <property type="term" value="C:cytoplasm"/>
    <property type="evidence" value="ECO:0007669"/>
    <property type="project" value="TreeGrafter"/>
</dbReference>
<protein>
    <recommendedName>
        <fullName evidence="2">Protein kinase domain-containing protein</fullName>
    </recommendedName>
</protein>
<keyword evidence="4" id="KW-1185">Reference proteome</keyword>
<sequence>MDNSLIFRLRLIRCTDLVLQWLKRSLQQQGPSNQDPTAQRITLRFLDFEKKLLDNLYRTYFPSEPSVPATEKSPDFLIKLLFSRWSWMQDTYRQVLTCLDPLEVEEEHAGNQVEAWEMARTLIQKVQNIEYKEERFTRAARFEEDNQVFIEALGGIDRESIDVVPVAEDRRYWTILAKMFQGNGDDFAVLPGFRAVLEALVLDAVRCLSGKVTNETADVEGIDDAGSDDGSDLSGDEMDDDHNQMLRTSAANDVDMILDAEDTWNIWRTCRTYRLLHKRPSNWETISSFLETEPFQKVWEVVVQGHDDDEMDVDEEDRYGQTISMRQPFEQDRISALMPEFFGENRLEWATLIYRQKVHEAPLVHPSLYLEALQSSKLTRVTEAEGIKMLFSDLGLEFDPGEDIVIWSTEDSQAIFSHALYINEDIYSYNVLNDFHFPGYLWEGKPLFRCQKIEHTDFCEKIRRYWDDWNDCAITQDQKTGAWLLLETLPGIKARLLAAEYGDGAVRSFFGSLTVQHKQDYRPDPHLLQNLLGQAYDPKYKNFLRYIDPGELHLDTTSLIGSGSFGQVFKTLWDNKPRTYGHFDDTAVGDVVLKIAHGSYQQELVQSPKFFEELRLAHTALSGGNAGFIEFLGFTKIFMNSRNELSPDEHSDDRSGVFALVFDFASEGTVLEYLQDHLQPSAVLENWLKITNVLSGVIEGLSVVHKHEIVHRDIHPNNVLVNKRYFKNSNTYEYSCTLSDLGEGKSAGYQPQADIYDFGRLAIDIIRVNHQYLIEEGQQSLRIPAKLASILESCLDDDPTERWPARVIVHIIDTIQGELSGDRVSWVDSEEFLSRPTIRAKSHSLASTLRSSLSHQASPM</sequence>
<dbReference type="GO" id="GO:0005524">
    <property type="term" value="F:ATP binding"/>
    <property type="evidence" value="ECO:0007669"/>
    <property type="project" value="InterPro"/>
</dbReference>
<dbReference type="GO" id="GO:0035556">
    <property type="term" value="P:intracellular signal transduction"/>
    <property type="evidence" value="ECO:0007669"/>
    <property type="project" value="TreeGrafter"/>
</dbReference>
<comment type="caution">
    <text evidence="3">The sequence shown here is derived from an EMBL/GenBank/DDBJ whole genome shotgun (WGS) entry which is preliminary data.</text>
</comment>
<feature type="compositionally biased region" description="Acidic residues" evidence="1">
    <location>
        <begin position="219"/>
        <end position="240"/>
    </location>
</feature>
<dbReference type="Gene3D" id="1.10.510.10">
    <property type="entry name" value="Transferase(Phosphotransferase) domain 1"/>
    <property type="match status" value="1"/>
</dbReference>
<dbReference type="AlphaFoldDB" id="A0A8H3IGT6"/>
<dbReference type="PROSITE" id="PS50011">
    <property type="entry name" value="PROTEIN_KINASE_DOM"/>
    <property type="match status" value="1"/>
</dbReference>
<dbReference type="PANTHER" id="PTHR24419:SF34">
    <property type="entry name" value="PROTEIN TUBE-RELATED"/>
    <property type="match status" value="1"/>
</dbReference>
<gene>
    <name evidence="3" type="ORF">GOMPHAMPRED_000657</name>
</gene>
<dbReference type="EMBL" id="CAJPDQ010000010">
    <property type="protein sequence ID" value="CAF9915200.1"/>
    <property type="molecule type" value="Genomic_DNA"/>
</dbReference>
<proteinExistence type="predicted"/>
<reference evidence="3" key="1">
    <citation type="submission" date="2021-03" db="EMBL/GenBank/DDBJ databases">
        <authorList>
            <person name="Tagirdzhanova G."/>
        </authorList>
    </citation>
    <scope>NUCLEOTIDE SEQUENCE</scope>
</reference>
<organism evidence="3 4">
    <name type="scientific">Gomphillus americanus</name>
    <dbReference type="NCBI Taxonomy" id="1940652"/>
    <lineage>
        <taxon>Eukaryota</taxon>
        <taxon>Fungi</taxon>
        <taxon>Dikarya</taxon>
        <taxon>Ascomycota</taxon>
        <taxon>Pezizomycotina</taxon>
        <taxon>Lecanoromycetes</taxon>
        <taxon>OSLEUM clade</taxon>
        <taxon>Ostropomycetidae</taxon>
        <taxon>Ostropales</taxon>
        <taxon>Graphidaceae</taxon>
        <taxon>Gomphilloideae</taxon>
        <taxon>Gomphillus</taxon>
    </lineage>
</organism>
<accession>A0A8H3IGT6</accession>
<dbReference type="PANTHER" id="PTHR24419">
    <property type="entry name" value="INTERLEUKIN-1 RECEPTOR-ASSOCIATED KINASE"/>
    <property type="match status" value="1"/>
</dbReference>
<evidence type="ECO:0000313" key="4">
    <source>
        <dbReference type="Proteomes" id="UP000664169"/>
    </source>
</evidence>
<dbReference type="SUPFAM" id="SSF56112">
    <property type="entry name" value="Protein kinase-like (PK-like)"/>
    <property type="match status" value="1"/>
</dbReference>
<evidence type="ECO:0000313" key="3">
    <source>
        <dbReference type="EMBL" id="CAF9915200.1"/>
    </source>
</evidence>
<feature type="region of interest" description="Disordered" evidence="1">
    <location>
        <begin position="219"/>
        <end position="241"/>
    </location>
</feature>
<dbReference type="InterPro" id="IPR011009">
    <property type="entry name" value="Kinase-like_dom_sf"/>
</dbReference>
<dbReference type="InterPro" id="IPR000719">
    <property type="entry name" value="Prot_kinase_dom"/>
</dbReference>
<evidence type="ECO:0000259" key="2">
    <source>
        <dbReference type="PROSITE" id="PS50011"/>
    </source>
</evidence>
<dbReference type="Pfam" id="PF07714">
    <property type="entry name" value="PK_Tyr_Ser-Thr"/>
    <property type="match status" value="1"/>
</dbReference>
<dbReference type="GO" id="GO:0004672">
    <property type="term" value="F:protein kinase activity"/>
    <property type="evidence" value="ECO:0007669"/>
    <property type="project" value="InterPro"/>
</dbReference>